<proteinExistence type="inferred from homology"/>
<dbReference type="Proteomes" id="UP000059847">
    <property type="component" value="Chromosome"/>
</dbReference>
<evidence type="ECO:0000256" key="6">
    <source>
        <dbReference type="ARBA" id="ARBA00022917"/>
    </source>
</evidence>
<dbReference type="GO" id="GO:0016149">
    <property type="term" value="F:translation release factor activity, codon specific"/>
    <property type="evidence" value="ECO:0007669"/>
    <property type="project" value="UniProtKB-UniRule"/>
</dbReference>
<dbReference type="SUPFAM" id="SSF75620">
    <property type="entry name" value="Release factor"/>
    <property type="match status" value="1"/>
</dbReference>
<dbReference type="OrthoDB" id="9806673at2"/>
<dbReference type="InterPro" id="IPR000352">
    <property type="entry name" value="Pep_chain_release_fac_I"/>
</dbReference>
<dbReference type="Gene3D" id="3.30.160.20">
    <property type="match status" value="1"/>
</dbReference>
<dbReference type="PANTHER" id="PTHR43804">
    <property type="entry name" value="LD18447P"/>
    <property type="match status" value="1"/>
</dbReference>
<dbReference type="GO" id="GO:0005829">
    <property type="term" value="C:cytosol"/>
    <property type="evidence" value="ECO:0007669"/>
    <property type="project" value="UniProtKB-ARBA"/>
</dbReference>
<accession>A0A0M5MJT4</accession>
<dbReference type="Pfam" id="PF03462">
    <property type="entry name" value="PCRF"/>
    <property type="match status" value="1"/>
</dbReference>
<comment type="PTM">
    <text evidence="7">Methylated by PrmC. Methylation increases the termination efficiency of RF1.</text>
</comment>
<dbReference type="NCBIfam" id="NF001859">
    <property type="entry name" value="PRK00591.1"/>
    <property type="match status" value="1"/>
</dbReference>
<dbReference type="FunFam" id="3.30.160.20:FF:000004">
    <property type="entry name" value="Peptide chain release factor 1"/>
    <property type="match status" value="1"/>
</dbReference>
<dbReference type="KEGG" id="pur:AOC03_01830"/>
<dbReference type="RefSeq" id="WP_062533338.1">
    <property type="nucleotide sequence ID" value="NZ_CP012678.1"/>
</dbReference>
<evidence type="ECO:0000259" key="9">
    <source>
        <dbReference type="PROSITE" id="PS00745"/>
    </source>
</evidence>
<dbReference type="InterPro" id="IPR050057">
    <property type="entry name" value="Prokaryotic/Mito_RF"/>
</dbReference>
<comment type="similarity">
    <text evidence="3 7">Belongs to the prokaryotic/mitochondrial release factor family.</text>
</comment>
<evidence type="ECO:0000256" key="2">
    <source>
        <dbReference type="ARBA" id="ARBA00004496"/>
    </source>
</evidence>
<keyword evidence="6 7" id="KW-0648">Protein biosynthesis</keyword>
<organism evidence="10 11">
    <name type="scientific">Psychrobacter urativorans</name>
    <dbReference type="NCBI Taxonomy" id="45610"/>
    <lineage>
        <taxon>Bacteria</taxon>
        <taxon>Pseudomonadati</taxon>
        <taxon>Pseudomonadota</taxon>
        <taxon>Gammaproteobacteria</taxon>
        <taxon>Moraxellales</taxon>
        <taxon>Moraxellaceae</taxon>
        <taxon>Psychrobacter</taxon>
    </lineage>
</organism>
<evidence type="ECO:0000256" key="8">
    <source>
        <dbReference type="NCBIfam" id="TIGR00019"/>
    </source>
</evidence>
<evidence type="ECO:0000313" key="10">
    <source>
        <dbReference type="EMBL" id="ALF58942.1"/>
    </source>
</evidence>
<protein>
    <recommendedName>
        <fullName evidence="7 8">Peptide chain release factor 1</fullName>
        <shortName evidence="7">RF-1</shortName>
    </recommendedName>
</protein>
<evidence type="ECO:0000256" key="7">
    <source>
        <dbReference type="HAMAP-Rule" id="MF_00093"/>
    </source>
</evidence>
<dbReference type="FunFam" id="3.30.70.1660:FF:000004">
    <property type="entry name" value="Peptide chain release factor 1"/>
    <property type="match status" value="1"/>
</dbReference>
<sequence>MKESLRLRLDQMVDRYEEVTALLSDPSVISDNNKFRELSVEHSDLMDITTLWLNYGRAERDQADAEAMLAESDDPDMKEMMQDEIDDARNAIIEMEEELNVMMLPKDPNDKVPAFLEIRAGTGGDEAAIFSGDLFRMYQKYAQTQGWTVEVLSANEGEHGGYKEIITRVSGNSVYGRLKFESGAHRVQRVPETESQGRVHTSACTVAVMPEVEIDDTVDINPADLKMDTFRSSGAGGQHVNTTDSAVRITHIPTGTVVECQQERSQHKNRAHAMKMLVSKIQQAKVQAQVDVADSIRRDLVGSGDRSERIRTYNFPQGRMTDHRINLTLYKLDAIMEGDMDELLDALLREHQADLMASIGGND</sequence>
<dbReference type="Pfam" id="PF00472">
    <property type="entry name" value="RF-1"/>
    <property type="match status" value="1"/>
</dbReference>
<evidence type="ECO:0000256" key="1">
    <source>
        <dbReference type="ARBA" id="ARBA00002986"/>
    </source>
</evidence>
<dbReference type="SMART" id="SM00937">
    <property type="entry name" value="PCRF"/>
    <property type="match status" value="1"/>
</dbReference>
<evidence type="ECO:0000256" key="3">
    <source>
        <dbReference type="ARBA" id="ARBA00010835"/>
    </source>
</evidence>
<dbReference type="STRING" id="45610.AOC03_01830"/>
<dbReference type="HAMAP" id="MF_00093">
    <property type="entry name" value="Rel_fac_1"/>
    <property type="match status" value="1"/>
</dbReference>
<name>A0A0M5MJT4_9GAMM</name>
<feature type="modified residue" description="N5-methylglutamine" evidence="7">
    <location>
        <position position="238"/>
    </location>
</feature>
<dbReference type="EMBL" id="CP012678">
    <property type="protein sequence ID" value="ALF58942.1"/>
    <property type="molecule type" value="Genomic_DNA"/>
</dbReference>
<dbReference type="Gene3D" id="3.30.70.1660">
    <property type="match status" value="2"/>
</dbReference>
<keyword evidence="4 7" id="KW-0488">Methylation</keyword>
<dbReference type="InterPro" id="IPR045853">
    <property type="entry name" value="Pep_chain_release_fac_I_sf"/>
</dbReference>
<evidence type="ECO:0000256" key="5">
    <source>
        <dbReference type="ARBA" id="ARBA00022490"/>
    </source>
</evidence>
<keyword evidence="11" id="KW-1185">Reference proteome</keyword>
<evidence type="ECO:0000313" key="11">
    <source>
        <dbReference type="Proteomes" id="UP000059847"/>
    </source>
</evidence>
<dbReference type="AlphaFoldDB" id="A0A0M5MJT4"/>
<keyword evidence="5 7" id="KW-0963">Cytoplasm</keyword>
<dbReference type="SMR" id="A0A0M5MJT4"/>
<comment type="subcellular location">
    <subcellularLocation>
        <location evidence="2 7">Cytoplasm</location>
    </subcellularLocation>
</comment>
<feature type="domain" description="Prokaryotic-type class I peptide chain release factors" evidence="9">
    <location>
        <begin position="231"/>
        <end position="247"/>
    </location>
</feature>
<dbReference type="NCBIfam" id="TIGR00019">
    <property type="entry name" value="prfA"/>
    <property type="match status" value="1"/>
</dbReference>
<evidence type="ECO:0000256" key="4">
    <source>
        <dbReference type="ARBA" id="ARBA00022481"/>
    </source>
</evidence>
<dbReference type="InterPro" id="IPR005139">
    <property type="entry name" value="PCRF"/>
</dbReference>
<dbReference type="PANTHER" id="PTHR43804:SF7">
    <property type="entry name" value="LD18447P"/>
    <property type="match status" value="1"/>
</dbReference>
<reference evidence="10 11" key="1">
    <citation type="submission" date="2015-09" db="EMBL/GenBank/DDBJ databases">
        <title>Complete genome of Psychrobacter urativorans R10.10B.</title>
        <authorList>
            <person name="See-Too W.S."/>
            <person name="Chan K.G."/>
        </authorList>
    </citation>
    <scope>NUCLEOTIDE SEQUENCE [LARGE SCALE GENOMIC DNA]</scope>
    <source>
        <strain evidence="10 11">R10.10B</strain>
    </source>
</reference>
<dbReference type="FunFam" id="3.30.70.1660:FF:000002">
    <property type="entry name" value="Peptide chain release factor 1"/>
    <property type="match status" value="1"/>
</dbReference>
<dbReference type="PROSITE" id="PS00745">
    <property type="entry name" value="RF_PROK_I"/>
    <property type="match status" value="1"/>
</dbReference>
<gene>
    <name evidence="7 10" type="primary">prfA</name>
    <name evidence="10" type="ORF">AOC03_01830</name>
</gene>
<dbReference type="InterPro" id="IPR004373">
    <property type="entry name" value="RF-1"/>
</dbReference>
<comment type="function">
    <text evidence="1 7">Peptide chain release factor 1 directs the termination of translation in response to the peptide chain termination codons UAG and UAA.</text>
</comment>
<dbReference type="Gene3D" id="6.10.140.1950">
    <property type="match status" value="1"/>
</dbReference>